<sequence>MGFFDFFTGRRAPPEGTPRLDAGSLRAALLALDRDGAPFRVREGLREGADLVAEWRVVDAPWSDLFAQAGVKKVTQVLLRLDDLLGEVRTVDRDWEVEWRAGLPQLSWAAESFRGQTIELAWATGIAFREEDPRDGQVHEYRFQTRELKAPLQEIVAAHGWTWRPVAFGRL</sequence>
<dbReference type="OrthoDB" id="4299760at2"/>
<evidence type="ECO:0000313" key="1">
    <source>
        <dbReference type="EMBL" id="TNC64499.1"/>
    </source>
</evidence>
<organism evidence="1 2">
    <name type="scientific">Rubellimicrobium roseum</name>
    <dbReference type="NCBI Taxonomy" id="687525"/>
    <lineage>
        <taxon>Bacteria</taxon>
        <taxon>Pseudomonadati</taxon>
        <taxon>Pseudomonadota</taxon>
        <taxon>Alphaproteobacteria</taxon>
        <taxon>Rhodobacterales</taxon>
        <taxon>Roseobacteraceae</taxon>
        <taxon>Rubellimicrobium</taxon>
    </lineage>
</organism>
<evidence type="ECO:0000313" key="2">
    <source>
        <dbReference type="Proteomes" id="UP000305709"/>
    </source>
</evidence>
<protein>
    <submittedName>
        <fullName evidence="1">Uncharacterized protein</fullName>
    </submittedName>
</protein>
<keyword evidence="2" id="KW-1185">Reference proteome</keyword>
<name>A0A5C4N7P0_9RHOB</name>
<dbReference type="RefSeq" id="WP_139083163.1">
    <property type="nucleotide sequence ID" value="NZ_VDFV01000042.1"/>
</dbReference>
<dbReference type="AlphaFoldDB" id="A0A5C4N7P0"/>
<dbReference type="Proteomes" id="UP000305709">
    <property type="component" value="Unassembled WGS sequence"/>
</dbReference>
<proteinExistence type="predicted"/>
<gene>
    <name evidence="1" type="ORF">FHG71_18420</name>
</gene>
<dbReference type="EMBL" id="VDFV01000042">
    <property type="protein sequence ID" value="TNC64499.1"/>
    <property type="molecule type" value="Genomic_DNA"/>
</dbReference>
<comment type="caution">
    <text evidence="1">The sequence shown here is derived from an EMBL/GenBank/DDBJ whole genome shotgun (WGS) entry which is preliminary data.</text>
</comment>
<accession>A0A5C4N7P0</accession>
<reference evidence="1 2" key="1">
    <citation type="submission" date="2019-06" db="EMBL/GenBank/DDBJ databases">
        <authorList>
            <person name="Jiang L."/>
        </authorList>
    </citation>
    <scope>NUCLEOTIDE SEQUENCE [LARGE SCALE GENOMIC DNA]</scope>
    <source>
        <strain evidence="1 2">YIM 48858</strain>
    </source>
</reference>